<dbReference type="EMBL" id="JARYGZ010000002">
    <property type="protein sequence ID" value="MDH7640276.1"/>
    <property type="molecule type" value="Genomic_DNA"/>
</dbReference>
<dbReference type="Proteomes" id="UP001160625">
    <property type="component" value="Unassembled WGS sequence"/>
</dbReference>
<organism evidence="1 2">
    <name type="scientific">Sphingomonas oryzagri</name>
    <dbReference type="NCBI Taxonomy" id="3042314"/>
    <lineage>
        <taxon>Bacteria</taxon>
        <taxon>Pseudomonadati</taxon>
        <taxon>Pseudomonadota</taxon>
        <taxon>Alphaproteobacteria</taxon>
        <taxon>Sphingomonadales</taxon>
        <taxon>Sphingomonadaceae</taxon>
        <taxon>Sphingomonas</taxon>
    </lineage>
</organism>
<proteinExistence type="predicted"/>
<accession>A0ABT6N598</accession>
<protein>
    <submittedName>
        <fullName evidence="1">Uncharacterized protein</fullName>
    </submittedName>
</protein>
<keyword evidence="2" id="KW-1185">Reference proteome</keyword>
<evidence type="ECO:0000313" key="1">
    <source>
        <dbReference type="EMBL" id="MDH7640276.1"/>
    </source>
</evidence>
<reference evidence="1" key="1">
    <citation type="submission" date="2023-04" db="EMBL/GenBank/DDBJ databases">
        <title>Sphingomonas sp. MAHUQ-71 isolated from rice field.</title>
        <authorList>
            <person name="Huq M.A."/>
        </authorList>
    </citation>
    <scope>NUCLEOTIDE SEQUENCE</scope>
    <source>
        <strain evidence="1">MAHUQ-71</strain>
    </source>
</reference>
<name>A0ABT6N598_9SPHN</name>
<sequence>MAIAFGGLALPGCIAGPALPIAAHVAPDTRLRISSVHAYRSAKGVTVVGLVGRRPLIITPIWGHLHMTAYRTGSAIPTVRDAGLGALAKSGAPTVFSASIPLATGEALERLDVEYRARPDDKEPT</sequence>
<dbReference type="RefSeq" id="WP_281045628.1">
    <property type="nucleotide sequence ID" value="NZ_JARYGZ010000002.1"/>
</dbReference>
<gene>
    <name evidence="1" type="ORF">QGN17_16180</name>
</gene>
<evidence type="ECO:0000313" key="2">
    <source>
        <dbReference type="Proteomes" id="UP001160625"/>
    </source>
</evidence>
<comment type="caution">
    <text evidence="1">The sequence shown here is derived from an EMBL/GenBank/DDBJ whole genome shotgun (WGS) entry which is preliminary data.</text>
</comment>